<dbReference type="PANTHER" id="PTHR43649:SF12">
    <property type="entry name" value="DIACETYLCHITOBIOSE BINDING PROTEIN DASA"/>
    <property type="match status" value="1"/>
</dbReference>
<dbReference type="PANTHER" id="PTHR43649">
    <property type="entry name" value="ARABINOSE-BINDING PROTEIN-RELATED"/>
    <property type="match status" value="1"/>
</dbReference>
<evidence type="ECO:0000313" key="2">
    <source>
        <dbReference type="Proteomes" id="UP000070366"/>
    </source>
</evidence>
<comment type="caution">
    <text evidence="1">The sequence shown here is derived from an EMBL/GenBank/DDBJ whole genome shotgun (WGS) entry which is preliminary data.</text>
</comment>
<dbReference type="EMBL" id="LSZW01000063">
    <property type="protein sequence ID" value="KXK64790.1"/>
    <property type="molecule type" value="Genomic_DNA"/>
</dbReference>
<accession>A0A136Q278</accession>
<protein>
    <submittedName>
        <fullName evidence="1">ABC transporter, solute-binding protein</fullName>
    </submittedName>
</protein>
<dbReference type="OrthoDB" id="9764785at2"/>
<dbReference type="Proteomes" id="UP000070366">
    <property type="component" value="Unassembled WGS sequence"/>
</dbReference>
<reference evidence="1 2" key="1">
    <citation type="submission" date="2016-02" db="EMBL/GenBank/DDBJ databases">
        <authorList>
            <person name="Wen L."/>
            <person name="He K."/>
            <person name="Yang H."/>
        </authorList>
    </citation>
    <scope>NUCLEOTIDE SEQUENCE [LARGE SCALE GENOMIC DNA]</scope>
    <source>
        <strain evidence="1 2">DSM 22607</strain>
    </source>
</reference>
<dbReference type="InterPro" id="IPR006059">
    <property type="entry name" value="SBP"/>
</dbReference>
<dbReference type="PATRIC" id="fig|626937.4.peg.2007"/>
<dbReference type="RefSeq" id="WP_066518237.1">
    <property type="nucleotide sequence ID" value="NZ_CABMOF010000001.1"/>
</dbReference>
<proteinExistence type="predicted"/>
<organism evidence="1 2">
    <name type="scientific">Christensenella minuta</name>
    <dbReference type="NCBI Taxonomy" id="626937"/>
    <lineage>
        <taxon>Bacteria</taxon>
        <taxon>Bacillati</taxon>
        <taxon>Bacillota</taxon>
        <taxon>Clostridia</taxon>
        <taxon>Christensenellales</taxon>
        <taxon>Christensenellaceae</taxon>
        <taxon>Christensenella</taxon>
    </lineage>
</organism>
<sequence>MKKILGKFIPLLLIVLFALPFFSGCAGGTQTPKLDPSNPVSLELWHYYNGPQKVAFDEMVAEFNDTVGLEKGIIVEAFNQGSTNDLLTKVVDAANKKVGAADIPDIFAAYSDTAYEIDQLGLVADLDPYFTEEELAEYVPSYIEEGRFDKEGSLKIFPIAKSTEVMMLNKTDWDKFAQATGAETDDLATIEGVTATAEKYYEWTDSLTETPDDGKTFFGRDAVANYIISGMQQLGSTIFDVTDGEVSFHLDENALRKLWDNYYVPYINGYFGAYGKFRSDDAKTGDLIALVCSTTGATYFPTEVTVNDNESYPIESITLPAPCFEGAERYSIQQGAGMVVTKSDAKTEYAAAEFLKWFTDAQRNLDFTVGSGYLPVKKSANDTELVKKTFEQTVEASTALKDAVLVSIDEVNSDILYTNKAFENGFNARNVLEYSLSDKAKADYEAISADIAGGTPRADAVAKYDTDENFSAWVSELTSSLEETQK</sequence>
<gene>
    <name evidence="1" type="ORF">HMPREF3293_02030</name>
</gene>
<dbReference type="STRING" id="626937.HMPREF3293_02030"/>
<dbReference type="KEGG" id="cmiu:B1H56_05100"/>
<dbReference type="Pfam" id="PF13416">
    <property type="entry name" value="SBP_bac_8"/>
    <property type="match status" value="1"/>
</dbReference>
<keyword evidence="2" id="KW-1185">Reference proteome</keyword>
<dbReference type="InterPro" id="IPR050490">
    <property type="entry name" value="Bact_solute-bd_prot1"/>
</dbReference>
<dbReference type="SUPFAM" id="SSF53850">
    <property type="entry name" value="Periplasmic binding protein-like II"/>
    <property type="match status" value="1"/>
</dbReference>
<name>A0A136Q278_9FIRM</name>
<evidence type="ECO:0000313" key="1">
    <source>
        <dbReference type="EMBL" id="KXK64790.1"/>
    </source>
</evidence>
<dbReference type="AlphaFoldDB" id="A0A136Q278"/>
<dbReference type="Gene3D" id="3.40.190.10">
    <property type="entry name" value="Periplasmic binding protein-like II"/>
    <property type="match status" value="1"/>
</dbReference>
<dbReference type="PROSITE" id="PS51257">
    <property type="entry name" value="PROKAR_LIPOPROTEIN"/>
    <property type="match status" value="1"/>
</dbReference>